<name>A0A060NI04_9BURK</name>
<evidence type="ECO:0000313" key="10">
    <source>
        <dbReference type="Proteomes" id="UP000067461"/>
    </source>
</evidence>
<comment type="function">
    <text evidence="6">Required for chromosome condensation and partitioning.</text>
</comment>
<feature type="coiled-coil region" evidence="6">
    <location>
        <begin position="191"/>
        <end position="341"/>
    </location>
</feature>
<dbReference type="PANTHER" id="PTHR43977">
    <property type="entry name" value="STRUCTURAL MAINTENANCE OF CHROMOSOMES PROTEIN 3"/>
    <property type="match status" value="1"/>
</dbReference>
<evidence type="ECO:0000256" key="5">
    <source>
        <dbReference type="ARBA" id="ARBA00023125"/>
    </source>
</evidence>
<dbReference type="GO" id="GO:0005524">
    <property type="term" value="F:ATP binding"/>
    <property type="evidence" value="ECO:0007669"/>
    <property type="project" value="UniProtKB-UniRule"/>
</dbReference>
<dbReference type="OrthoDB" id="9808768at2"/>
<organism evidence="9 10">
    <name type="scientific">Serpentinimonas raichei</name>
    <dbReference type="NCBI Taxonomy" id="1458425"/>
    <lineage>
        <taxon>Bacteria</taxon>
        <taxon>Pseudomonadati</taxon>
        <taxon>Pseudomonadota</taxon>
        <taxon>Betaproteobacteria</taxon>
        <taxon>Burkholderiales</taxon>
        <taxon>Comamonadaceae</taxon>
        <taxon>Serpentinimonas</taxon>
    </lineage>
</organism>
<dbReference type="InterPro" id="IPR011890">
    <property type="entry name" value="SMC_prok"/>
</dbReference>
<comment type="subcellular location">
    <subcellularLocation>
        <location evidence="6">Cytoplasm</location>
    </subcellularLocation>
</comment>
<keyword evidence="1 6" id="KW-0963">Cytoplasm</keyword>
<dbReference type="InterPro" id="IPR010935">
    <property type="entry name" value="SMC_hinge"/>
</dbReference>
<accession>A0A060NI04</accession>
<feature type="coiled-coil region" evidence="6">
    <location>
        <begin position="1013"/>
        <end position="1040"/>
    </location>
</feature>
<dbReference type="STRING" id="1458425.SRAA_0621"/>
<dbReference type="KEGG" id="cbaa:SRAA_0621"/>
<keyword evidence="4 6" id="KW-0175">Coiled coil</keyword>
<dbReference type="CDD" id="cd03278">
    <property type="entry name" value="ABC_SMC_barmotin"/>
    <property type="match status" value="1"/>
</dbReference>
<comment type="similarity">
    <text evidence="6">Belongs to the SMC family.</text>
</comment>
<protein>
    <recommendedName>
        <fullName evidence="6">Chromosome partition protein Smc</fullName>
    </recommendedName>
</protein>
<feature type="domain" description="SMC hinge" evidence="8">
    <location>
        <begin position="524"/>
        <end position="651"/>
    </location>
</feature>
<evidence type="ECO:0000256" key="3">
    <source>
        <dbReference type="ARBA" id="ARBA00022840"/>
    </source>
</evidence>
<reference evidence="9 10" key="1">
    <citation type="journal article" date="2014" name="Nat. Commun.">
        <title>Physiological and genomic features of highly alkaliphilic hydrogen-utilizing Betaproteobacteria from a continental serpentinizing site.</title>
        <authorList>
            <person name="Suzuki S."/>
            <person name="Kuenen J.G."/>
            <person name="Schipper K."/>
            <person name="van der Velde S."/>
            <person name="Ishii S."/>
            <person name="Wu A."/>
            <person name="Sorokin D.Y."/>
            <person name="Tenney A."/>
            <person name="Meng X.Y."/>
            <person name="Morrill P.L."/>
            <person name="Kamagata Y."/>
            <person name="Muyzer G."/>
            <person name="Nealson K.H."/>
        </authorList>
    </citation>
    <scope>NUCLEOTIDE SEQUENCE [LARGE SCALE GENOMIC DNA]</scope>
    <source>
        <strain evidence="9 10">A1</strain>
    </source>
</reference>
<dbReference type="SUPFAM" id="SSF52540">
    <property type="entry name" value="P-loop containing nucleoside triphosphate hydrolases"/>
    <property type="match status" value="1"/>
</dbReference>
<evidence type="ECO:0000256" key="6">
    <source>
        <dbReference type="HAMAP-Rule" id="MF_01894"/>
    </source>
</evidence>
<evidence type="ECO:0000256" key="2">
    <source>
        <dbReference type="ARBA" id="ARBA00022741"/>
    </source>
</evidence>
<dbReference type="EMBL" id="AP014568">
    <property type="protein sequence ID" value="BAO80475.1"/>
    <property type="molecule type" value="Genomic_DNA"/>
</dbReference>
<keyword evidence="2 6" id="KW-0547">Nucleotide-binding</keyword>
<dbReference type="GO" id="GO:0005737">
    <property type="term" value="C:cytoplasm"/>
    <property type="evidence" value="ECO:0007669"/>
    <property type="project" value="UniProtKB-SubCell"/>
</dbReference>
<gene>
    <name evidence="6" type="primary">smc</name>
    <name evidence="9" type="ORF">SRAA_0621</name>
</gene>
<dbReference type="GO" id="GO:0030261">
    <property type="term" value="P:chromosome condensation"/>
    <property type="evidence" value="ECO:0007669"/>
    <property type="project" value="InterPro"/>
</dbReference>
<dbReference type="PIRSF" id="PIRSF005719">
    <property type="entry name" value="SMC"/>
    <property type="match status" value="1"/>
</dbReference>
<dbReference type="InterPro" id="IPR003395">
    <property type="entry name" value="RecF/RecN/SMC_N"/>
</dbReference>
<dbReference type="InterPro" id="IPR027417">
    <property type="entry name" value="P-loop_NTPase"/>
</dbReference>
<dbReference type="HAMAP" id="MF_01894">
    <property type="entry name" value="Smc_prok"/>
    <property type="match status" value="1"/>
</dbReference>
<keyword evidence="10" id="KW-1185">Reference proteome</keyword>
<dbReference type="GO" id="GO:0003677">
    <property type="term" value="F:DNA binding"/>
    <property type="evidence" value="ECO:0007669"/>
    <property type="project" value="UniProtKB-UniRule"/>
</dbReference>
<dbReference type="GO" id="GO:0005694">
    <property type="term" value="C:chromosome"/>
    <property type="evidence" value="ECO:0007669"/>
    <property type="project" value="InterPro"/>
</dbReference>
<dbReference type="AlphaFoldDB" id="A0A060NI04"/>
<sequence length="1207" mass="132090">MRLHTIKLSGFKSFAEPTAFGLPGQLVGVVGPNGCGKSNIMDAVRWVLGESKASELRGETMQDVIFNGSALRKPASRASVELVFDNTSQRVPGAWGRYAEISVRRVLTRDGASSYHINQQPVRRRDVHDLFLGTGLGPRAYAIIGQGTIGRIIESRPEELRLFLEEAAGVSKYKERRRETAARLLDARANLSRVQDILTELQAHSAKLEQQAAQAQRYRDLQARLRRRQQQLAWLKLCQAETDGAQAQALEQQVQLELDAQTAALRRLEADTETARQAHYAAGEALNQAQGDLYAAAAEVARLESEIRHLRDHRQRVQQRLQQLQQQRAQWEGRASAAAEERARLGPQEQAAAAQAAALATQCQQHSAALPAVQAALQAAQQQLVRARRALAERQQALGLLGAQQRAHEQQRQQWQQRAQRLHSEAQALAAQAADELRLAPLQAEWEQAQQRQQQAQDLLLQLQLEQADGERQRRQCQQQAQAQGQALAQCQARLDALQALQTQLQQAGQLPQWLARQGLQGHAALWQRLRPAAGWATAVEAALRERVQALELPSLEAALALADAPPPGALVLFALPDRAEQADALDQAAHVPVAAAEAINAAKAAQYSDAAPALQPLAQHLHCPEPALQALLARWLSPCYAAANLPEALAARATLGRSELIYTPQGHSVGAQHLGFYAAAPEQSGWLERAQEIEQLQQQLRGLQGLAEQARLAEAAAEAACSQTGQRLQQARAAASAAQAQAHALQVELLRLSQQAEHRQQRAAQLAQERAEAEQHLQQVQMQQQHVQAQQQALQDELQGQQQALQQAEAEQARAEHALQQASAQARALERQAQEAEFARRSLQARADELQRNQAAAAQQAAELAGQAQQALAELETLADAAAQAALQVALAARHRCEQELGARRSAHDGLSADLRASDARRMQLEHGLAPLRARLSELQLRLQAAQLSQQQQRQSLEEAGVEVQDGPGLQALARSVEADAVQLASLPAQVQRSQRELEALGDVNLAALQELAVAQQRLQFLGEQNHDLQQAIDTLEGAIRTIDTETRSLLGQTFEAVNGQFGRIFPELFGGGRAQLQWSEGEILEAGVQVLAQPPGKKNQTIHLLSGGEKALTAIALVFAIFHLNPAPFCLLDEVDAPLDDANTERYAKLVTRMSFETQFLFISHNKITMEMAQQLIGVTMQEQGVSRIVAVDLQSAQDMLEVQA</sequence>
<dbReference type="GO" id="GO:0006260">
    <property type="term" value="P:DNA replication"/>
    <property type="evidence" value="ECO:0007669"/>
    <property type="project" value="UniProtKB-UniRule"/>
</dbReference>
<evidence type="ECO:0000256" key="1">
    <source>
        <dbReference type="ARBA" id="ARBA00022490"/>
    </source>
</evidence>
<dbReference type="HOGENOM" id="CLU_001042_2_2_4"/>
<proteinExistence type="inferred from homology"/>
<dbReference type="Pfam" id="PF02463">
    <property type="entry name" value="SMC_N"/>
    <property type="match status" value="1"/>
</dbReference>
<dbReference type="Pfam" id="PF06470">
    <property type="entry name" value="SMC_hinge"/>
    <property type="match status" value="1"/>
</dbReference>
<evidence type="ECO:0000313" key="9">
    <source>
        <dbReference type="EMBL" id="BAO80475.1"/>
    </source>
</evidence>
<dbReference type="RefSeq" id="WP_045530897.1">
    <property type="nucleotide sequence ID" value="NZ_AP014568.1"/>
</dbReference>
<dbReference type="InterPro" id="IPR024704">
    <property type="entry name" value="SMC"/>
</dbReference>
<keyword evidence="5 6" id="KW-0238">DNA-binding</keyword>
<evidence type="ECO:0000256" key="4">
    <source>
        <dbReference type="ARBA" id="ARBA00023054"/>
    </source>
</evidence>
<comment type="subunit">
    <text evidence="6">Homodimer.</text>
</comment>
<feature type="domain" description="RecF/RecN/SMC N-terminal" evidence="7">
    <location>
        <begin position="3"/>
        <end position="1189"/>
    </location>
</feature>
<feature type="binding site" evidence="6">
    <location>
        <begin position="32"/>
        <end position="39"/>
    </location>
    <ligand>
        <name>ATP</name>
        <dbReference type="ChEBI" id="CHEBI:30616"/>
    </ligand>
</feature>
<dbReference type="Proteomes" id="UP000067461">
    <property type="component" value="Chromosome"/>
</dbReference>
<dbReference type="GO" id="GO:0016887">
    <property type="term" value="F:ATP hydrolysis activity"/>
    <property type="evidence" value="ECO:0007669"/>
    <property type="project" value="InterPro"/>
</dbReference>
<evidence type="ECO:0000259" key="7">
    <source>
        <dbReference type="Pfam" id="PF02463"/>
    </source>
</evidence>
<feature type="coiled-coil region" evidence="6">
    <location>
        <begin position="694"/>
        <end position="889"/>
    </location>
</feature>
<keyword evidence="3 6" id="KW-0067">ATP-binding</keyword>
<dbReference type="Gene3D" id="3.40.50.300">
    <property type="entry name" value="P-loop containing nucleotide triphosphate hydrolases"/>
    <property type="match status" value="2"/>
</dbReference>
<dbReference type="GO" id="GO:0007062">
    <property type="term" value="P:sister chromatid cohesion"/>
    <property type="evidence" value="ECO:0007669"/>
    <property type="project" value="InterPro"/>
</dbReference>
<comment type="domain">
    <text evidence="6">Contains large globular domains required for ATP hydrolysis at each terminus and a third globular domain forming a flexible hinge near the middle of the molecule. These domains are separated by coiled-coil structures.</text>
</comment>
<dbReference type="GO" id="GO:0007059">
    <property type="term" value="P:chromosome segregation"/>
    <property type="evidence" value="ECO:0007669"/>
    <property type="project" value="UniProtKB-UniRule"/>
</dbReference>
<evidence type="ECO:0000259" key="8">
    <source>
        <dbReference type="Pfam" id="PF06470"/>
    </source>
</evidence>
<dbReference type="NCBIfam" id="TIGR02168">
    <property type="entry name" value="SMC_prok_B"/>
    <property type="match status" value="1"/>
</dbReference>
<feature type="coiled-coil region" evidence="6">
    <location>
        <begin position="370"/>
        <end position="508"/>
    </location>
</feature>